<protein>
    <recommendedName>
        <fullName evidence="11">Chaperone protein DnaK</fullName>
    </recommendedName>
</protein>
<dbReference type="Gene3D" id="3.30.420.40">
    <property type="match status" value="2"/>
</dbReference>
<dbReference type="OrthoDB" id="9766019at2"/>
<keyword evidence="10" id="KW-1185">Reference proteome</keyword>
<dbReference type="PANTHER" id="PTHR45639:SF3">
    <property type="entry name" value="HYPOXIA UP-REGULATED PROTEIN 1"/>
    <property type="match status" value="1"/>
</dbReference>
<evidence type="ECO:0000256" key="5">
    <source>
        <dbReference type="ARBA" id="ARBA00022840"/>
    </source>
</evidence>
<dbReference type="AlphaFoldDB" id="H0QZR4"/>
<dbReference type="InterPro" id="IPR013126">
    <property type="entry name" value="Hsp_70_fam"/>
</dbReference>
<reference evidence="9 10" key="1">
    <citation type="submission" date="2011-12" db="EMBL/GenBank/DDBJ databases">
        <title>Whole genome shotgun sequence of Gordonia effusa NBRC 100432.</title>
        <authorList>
            <person name="Yoshida I."/>
            <person name="Takarada H."/>
            <person name="Hosoyama A."/>
            <person name="Tsuchikane K."/>
            <person name="Katsumata H."/>
            <person name="Yamazaki S."/>
            <person name="Fujita N."/>
        </authorList>
    </citation>
    <scope>NUCLEOTIDE SEQUENCE [LARGE SCALE GENOMIC DNA]</scope>
    <source>
        <strain evidence="9 10">NBRC 100432</strain>
    </source>
</reference>
<name>H0QZR4_9ACTN</name>
<dbReference type="PROSITE" id="PS01036">
    <property type="entry name" value="HSP70_3"/>
    <property type="match status" value="1"/>
</dbReference>
<dbReference type="STRING" id="1077974.GOEFS_051_00100"/>
<keyword evidence="4" id="KW-0547">Nucleotide-binding</keyword>
<dbReference type="SUPFAM" id="SSF53067">
    <property type="entry name" value="Actin-like ATPase domain"/>
    <property type="match status" value="2"/>
</dbReference>
<dbReference type="Gene3D" id="3.90.640.10">
    <property type="entry name" value="Actin, Chain A, domain 4"/>
    <property type="match status" value="1"/>
</dbReference>
<keyword evidence="5" id="KW-0067">ATP-binding</keyword>
<keyword evidence="8" id="KW-0472">Membrane</keyword>
<keyword evidence="3" id="KW-0732">Signal</keyword>
<sequence>MKPWRLSIDIGTSNTAAAHTNSATGVIEALRLTPTSNLMPSAVLVMDAHTIVAGTTAVNQAEARPHAFIPSPKLLLTRNAAATVMVDGHSISVTQLLSALVSSVLAIACARHADVPPRSVVLTHPQAWSAAQTRVLLDAAVAAGLDETVLSLMPEPEAAGRHYATAHSLPAGSRLGIFDFGGGTLDVSVLAMADDGTFTVVGAGGDADLGGRNFDARLHDWVHGAVDEELGSEAWESVDPLAQMRLIVDIRAAKEVLSEAPAAAVTVDTADRPLPLQITRPEFEDHIASLISRAVDLAHFIFSESGPVRTVYLTGGSSAIPLVQRSLSAVVSVATLDDPKLVIAEGALTTNDANTPSDTPTFEPTRPATQSKRRGAFIAVATAVVAVMVGAVMWWQHDDSAAPTAPDTSMLTSLATTESQVRAALPSPLNTALQSCARDKFTDYEALLFQCQLSSGDSLFDSLGWDGTSKATVGVDVSTTRREVAGAREGITLINGGVVTENSGRTATAVLYDDPLGWRVDYANATTGVLVELGGFSSRRDISTFLERSGLMN</sequence>
<keyword evidence="8" id="KW-0812">Transmembrane</keyword>
<dbReference type="EMBL" id="BAEH01000051">
    <property type="protein sequence ID" value="GAB18315.1"/>
    <property type="molecule type" value="Genomic_DNA"/>
</dbReference>
<dbReference type="GO" id="GO:0030968">
    <property type="term" value="P:endoplasmic reticulum unfolded protein response"/>
    <property type="evidence" value="ECO:0007669"/>
    <property type="project" value="TreeGrafter"/>
</dbReference>
<feature type="transmembrane region" description="Helical" evidence="8">
    <location>
        <begin position="376"/>
        <end position="395"/>
    </location>
</feature>
<dbReference type="PANTHER" id="PTHR45639">
    <property type="entry name" value="HSC70CB, ISOFORM G-RELATED"/>
    <property type="match status" value="1"/>
</dbReference>
<dbReference type="GO" id="GO:0005524">
    <property type="term" value="F:ATP binding"/>
    <property type="evidence" value="ECO:0007669"/>
    <property type="project" value="UniProtKB-KW"/>
</dbReference>
<comment type="subcellular location">
    <subcellularLocation>
        <location evidence="1">Endoplasmic reticulum lumen</location>
    </subcellularLocation>
</comment>
<dbReference type="PRINTS" id="PR00301">
    <property type="entry name" value="HEATSHOCK70"/>
</dbReference>
<gene>
    <name evidence="9" type="ORF">GOEFS_051_00100</name>
</gene>
<organism evidence="9 10">
    <name type="scientific">Gordonia effusa NBRC 100432</name>
    <dbReference type="NCBI Taxonomy" id="1077974"/>
    <lineage>
        <taxon>Bacteria</taxon>
        <taxon>Bacillati</taxon>
        <taxon>Actinomycetota</taxon>
        <taxon>Actinomycetes</taxon>
        <taxon>Mycobacteriales</taxon>
        <taxon>Gordoniaceae</taxon>
        <taxon>Gordonia</taxon>
    </lineage>
</organism>
<proteinExistence type="inferred from homology"/>
<dbReference type="PROSITE" id="PS00329">
    <property type="entry name" value="HSP70_2"/>
    <property type="match status" value="1"/>
</dbReference>
<dbReference type="Proteomes" id="UP000035034">
    <property type="component" value="Unassembled WGS sequence"/>
</dbReference>
<evidence type="ECO:0000313" key="9">
    <source>
        <dbReference type="EMBL" id="GAB18315.1"/>
    </source>
</evidence>
<evidence type="ECO:0000256" key="8">
    <source>
        <dbReference type="SAM" id="Phobius"/>
    </source>
</evidence>
<evidence type="ECO:0000256" key="4">
    <source>
        <dbReference type="ARBA" id="ARBA00022741"/>
    </source>
</evidence>
<dbReference type="InterPro" id="IPR043129">
    <property type="entry name" value="ATPase_NBD"/>
</dbReference>
<comment type="similarity">
    <text evidence="2">Belongs to the heat shock protein 70 family.</text>
</comment>
<dbReference type="RefSeq" id="WP_007317652.1">
    <property type="nucleotide sequence ID" value="NZ_BAEH01000051.1"/>
</dbReference>
<evidence type="ECO:0000313" key="10">
    <source>
        <dbReference type="Proteomes" id="UP000035034"/>
    </source>
</evidence>
<accession>H0QZR4</accession>
<comment type="caution">
    <text evidence="9">The sequence shown here is derived from an EMBL/GenBank/DDBJ whole genome shotgun (WGS) entry which is preliminary data.</text>
</comment>
<keyword evidence="6" id="KW-0346">Stress response</keyword>
<evidence type="ECO:0000256" key="7">
    <source>
        <dbReference type="ARBA" id="ARBA00023186"/>
    </source>
</evidence>
<keyword evidence="8" id="KW-1133">Transmembrane helix</keyword>
<dbReference type="GO" id="GO:0140662">
    <property type="term" value="F:ATP-dependent protein folding chaperone"/>
    <property type="evidence" value="ECO:0007669"/>
    <property type="project" value="InterPro"/>
</dbReference>
<dbReference type="InterPro" id="IPR018181">
    <property type="entry name" value="Heat_shock_70_CS"/>
</dbReference>
<evidence type="ECO:0000256" key="3">
    <source>
        <dbReference type="ARBA" id="ARBA00022729"/>
    </source>
</evidence>
<dbReference type="Pfam" id="PF00012">
    <property type="entry name" value="HSP70"/>
    <property type="match status" value="1"/>
</dbReference>
<evidence type="ECO:0000256" key="6">
    <source>
        <dbReference type="ARBA" id="ARBA00023016"/>
    </source>
</evidence>
<evidence type="ECO:0008006" key="11">
    <source>
        <dbReference type="Google" id="ProtNLM"/>
    </source>
</evidence>
<evidence type="ECO:0000256" key="2">
    <source>
        <dbReference type="ARBA" id="ARBA00007381"/>
    </source>
</evidence>
<keyword evidence="7" id="KW-0143">Chaperone</keyword>
<evidence type="ECO:0000256" key="1">
    <source>
        <dbReference type="ARBA" id="ARBA00004319"/>
    </source>
</evidence>
<dbReference type="eggNOG" id="COG0443">
    <property type="taxonomic scope" value="Bacteria"/>
</dbReference>